<dbReference type="OrthoDB" id="1911792at2759"/>
<keyword evidence="7" id="KW-0967">Endosome</keyword>
<evidence type="ECO:0000313" key="10">
    <source>
        <dbReference type="Proteomes" id="UP001055712"/>
    </source>
</evidence>
<evidence type="ECO:0000256" key="8">
    <source>
        <dbReference type="SAM" id="SignalP"/>
    </source>
</evidence>
<evidence type="ECO:0000256" key="7">
    <source>
        <dbReference type="RuleBase" id="RU363078"/>
    </source>
</evidence>
<protein>
    <recommendedName>
        <fullName evidence="7">Probable magnesium transporter</fullName>
    </recommendedName>
</protein>
<feature type="chain" id="PRO_5039172864" description="Probable magnesium transporter" evidence="8">
    <location>
        <begin position="17"/>
        <end position="384"/>
    </location>
</feature>
<dbReference type="InterPro" id="IPR008521">
    <property type="entry name" value="Mg_trans_NIPA"/>
</dbReference>
<dbReference type="GO" id="GO:0005886">
    <property type="term" value="C:plasma membrane"/>
    <property type="evidence" value="ECO:0007669"/>
    <property type="project" value="UniProtKB-SubCell"/>
</dbReference>
<dbReference type="GO" id="GO:0015095">
    <property type="term" value="F:magnesium ion transmembrane transporter activity"/>
    <property type="evidence" value="ECO:0007669"/>
    <property type="project" value="UniProtKB-UniRule"/>
</dbReference>
<feature type="transmembrane region" description="Helical" evidence="7">
    <location>
        <begin position="275"/>
        <end position="297"/>
    </location>
</feature>
<keyword evidence="8" id="KW-0732">Signal</keyword>
<comment type="caution">
    <text evidence="7">Lacks conserved residue(s) required for the propagation of feature annotation.</text>
</comment>
<keyword evidence="7" id="KW-0460">Magnesium</keyword>
<organism evidence="9 10">
    <name type="scientific">Chlorella vulgaris</name>
    <name type="common">Green alga</name>
    <dbReference type="NCBI Taxonomy" id="3077"/>
    <lineage>
        <taxon>Eukaryota</taxon>
        <taxon>Viridiplantae</taxon>
        <taxon>Chlorophyta</taxon>
        <taxon>core chlorophytes</taxon>
        <taxon>Trebouxiophyceae</taxon>
        <taxon>Chlorellales</taxon>
        <taxon>Chlorellaceae</taxon>
        <taxon>Chlorella clade</taxon>
        <taxon>Chlorella</taxon>
    </lineage>
</organism>
<feature type="signal peptide" evidence="8">
    <location>
        <begin position="1"/>
        <end position="16"/>
    </location>
</feature>
<dbReference type="AlphaFoldDB" id="A0A9D4TPW5"/>
<evidence type="ECO:0000256" key="4">
    <source>
        <dbReference type="ARBA" id="ARBA00022989"/>
    </source>
</evidence>
<comment type="caution">
    <text evidence="9">The sequence shown here is derived from an EMBL/GenBank/DDBJ whole genome shotgun (WGS) entry which is preliminary data.</text>
</comment>
<evidence type="ECO:0000256" key="6">
    <source>
        <dbReference type="ARBA" id="ARBA00025284"/>
    </source>
</evidence>
<dbReference type="EMBL" id="SIDB01000006">
    <property type="protein sequence ID" value="KAI3431496.1"/>
    <property type="molecule type" value="Genomic_DNA"/>
</dbReference>
<evidence type="ECO:0000256" key="3">
    <source>
        <dbReference type="ARBA" id="ARBA00022692"/>
    </source>
</evidence>
<proteinExistence type="inferred from homology"/>
<dbReference type="PANTHER" id="PTHR12570:SF65">
    <property type="entry name" value="MAGNESIUM TRANSPORTER NIPA9-RELATED"/>
    <property type="match status" value="1"/>
</dbReference>
<comment type="subcellular location">
    <subcellularLocation>
        <location evidence="7">Cell membrane</location>
        <topology evidence="7">Multi-pass membrane protein</topology>
    </subcellularLocation>
    <subcellularLocation>
        <location evidence="7">Early endosome</location>
    </subcellularLocation>
    <subcellularLocation>
        <location evidence="1">Membrane</location>
        <topology evidence="1">Multi-pass membrane protein</topology>
    </subcellularLocation>
</comment>
<keyword evidence="4 7" id="KW-1133">Transmembrane helix</keyword>
<dbReference type="InterPro" id="IPR037185">
    <property type="entry name" value="EmrE-like"/>
</dbReference>
<dbReference type="SUPFAM" id="SSF103481">
    <property type="entry name" value="Multidrug resistance efflux transporter EmrE"/>
    <property type="match status" value="1"/>
</dbReference>
<feature type="transmembrane region" description="Helical" evidence="7">
    <location>
        <begin position="303"/>
        <end position="325"/>
    </location>
</feature>
<evidence type="ECO:0000256" key="2">
    <source>
        <dbReference type="ARBA" id="ARBA00007001"/>
    </source>
</evidence>
<keyword evidence="3 7" id="KW-0812">Transmembrane</keyword>
<keyword evidence="10" id="KW-1185">Reference proteome</keyword>
<sequence>MIWLAILITVVSSTSCSVGKALQKEATRQLPRFSAGDRKILAQYLQSRTWVTGLAADVGGAVLQIAAFALAPVSIVQPVSGVGLVGLAVYSHLLLKEKLHALEWGAVGLAFAGTLGLGITGSDGGADSSAASGAAAAKAADAAAAAGGDDGAAAAAVKAAAEAAAQAASQAASQPSALRMLGVVLLLSAGVLVMSLVRQRSHHRRRAGDRPAAATYGLQAGACFGLSAASCRIGFLLAQRLGGLWVVVGLAGSIALSSSGFILQTCGFKEGSAVIVCTLASVSSMVTGVVVGVVGLAEALPQSAGAVATRLISWACVLLGVTVLANGAGGARELSAAALAKLPAFVWKVLPVGVAVRAKSWATHRVELPELAVPELRAAANHTS</sequence>
<reference evidence="9" key="1">
    <citation type="journal article" date="2019" name="Plant J.">
        <title>Chlorella vulgaris genome assembly and annotation reveals the molecular basis for metabolic acclimation to high light conditions.</title>
        <authorList>
            <person name="Cecchin M."/>
            <person name="Marcolungo L."/>
            <person name="Rossato M."/>
            <person name="Girolomoni L."/>
            <person name="Cosentino E."/>
            <person name="Cuine S."/>
            <person name="Li-Beisson Y."/>
            <person name="Delledonne M."/>
            <person name="Ballottari M."/>
        </authorList>
    </citation>
    <scope>NUCLEOTIDE SEQUENCE</scope>
    <source>
        <strain evidence="9">211/11P</strain>
    </source>
</reference>
<dbReference type="Gene3D" id="1.10.3730.20">
    <property type="match status" value="1"/>
</dbReference>
<evidence type="ECO:0000313" key="9">
    <source>
        <dbReference type="EMBL" id="KAI3431496.1"/>
    </source>
</evidence>
<evidence type="ECO:0000256" key="5">
    <source>
        <dbReference type="ARBA" id="ARBA00023136"/>
    </source>
</evidence>
<comment type="function">
    <text evidence="6 7">Acts as a Mg(2+) transporter. Can also transport other divalent cations such as Fe(2+), Sr(2+), Ba(2+), Mn(2+) and Co(2+) but to a much less extent than Mg(2+).</text>
</comment>
<dbReference type="PANTHER" id="PTHR12570">
    <property type="match status" value="1"/>
</dbReference>
<comment type="similarity">
    <text evidence="2 7">Belongs to the NIPA (TC 2.A.7) family.</text>
</comment>
<reference evidence="9" key="2">
    <citation type="submission" date="2020-11" db="EMBL/GenBank/DDBJ databases">
        <authorList>
            <person name="Cecchin M."/>
            <person name="Marcolungo L."/>
            <person name="Rossato M."/>
            <person name="Girolomoni L."/>
            <person name="Cosentino E."/>
            <person name="Cuine S."/>
            <person name="Li-Beisson Y."/>
            <person name="Delledonne M."/>
            <person name="Ballottari M."/>
        </authorList>
    </citation>
    <scope>NUCLEOTIDE SEQUENCE</scope>
    <source>
        <strain evidence="9">211/11P</strain>
        <tissue evidence="9">Whole cell</tissue>
    </source>
</reference>
<dbReference type="Pfam" id="PF05653">
    <property type="entry name" value="Mg_trans_NIPA"/>
    <property type="match status" value="1"/>
</dbReference>
<feature type="transmembrane region" description="Helical" evidence="7">
    <location>
        <begin position="177"/>
        <end position="197"/>
    </location>
</feature>
<keyword evidence="7" id="KW-0813">Transport</keyword>
<gene>
    <name evidence="9" type="ORF">D9Q98_004547</name>
</gene>
<keyword evidence="5 7" id="KW-0472">Membrane</keyword>
<accession>A0A9D4TPW5</accession>
<feature type="transmembrane region" description="Helical" evidence="7">
    <location>
        <begin position="244"/>
        <end position="263"/>
    </location>
</feature>
<keyword evidence="7" id="KW-1003">Cell membrane</keyword>
<dbReference type="Proteomes" id="UP001055712">
    <property type="component" value="Unassembled WGS sequence"/>
</dbReference>
<evidence type="ECO:0000256" key="1">
    <source>
        <dbReference type="ARBA" id="ARBA00004141"/>
    </source>
</evidence>
<feature type="transmembrane region" description="Helical" evidence="7">
    <location>
        <begin position="218"/>
        <end position="238"/>
    </location>
</feature>
<dbReference type="GO" id="GO:0005769">
    <property type="term" value="C:early endosome"/>
    <property type="evidence" value="ECO:0007669"/>
    <property type="project" value="UniProtKB-SubCell"/>
</dbReference>
<comment type="subunit">
    <text evidence="7">Homodimer.</text>
</comment>
<keyword evidence="7" id="KW-0406">Ion transport</keyword>
<name>A0A9D4TPW5_CHLVU</name>